<dbReference type="InterPro" id="IPR002252">
    <property type="entry name" value="Glyco_hydro_36"/>
</dbReference>
<keyword evidence="12" id="KW-1185">Reference proteome</keyword>
<dbReference type="InterPro" id="IPR013780">
    <property type="entry name" value="Glyco_hydro_b"/>
</dbReference>
<dbReference type="PANTHER" id="PTHR43053:SF3">
    <property type="entry name" value="ALPHA-GALACTOSIDASE C-RELATED"/>
    <property type="match status" value="1"/>
</dbReference>
<feature type="binding site" evidence="8">
    <location>
        <position position="546"/>
    </location>
    <ligand>
        <name>substrate</name>
    </ligand>
</feature>
<dbReference type="PRINTS" id="PR00743">
    <property type="entry name" value="GLHYDRLASE36"/>
</dbReference>
<evidence type="ECO:0000256" key="5">
    <source>
        <dbReference type="ARBA" id="ARBA00023295"/>
    </source>
</evidence>
<dbReference type="InterPro" id="IPR000111">
    <property type="entry name" value="Glyco_hydro_27/36_CS"/>
</dbReference>
<dbReference type="InterPro" id="IPR031704">
    <property type="entry name" value="Glyco_hydro_36_N"/>
</dbReference>
<gene>
    <name evidence="11" type="ORF">HM131_04500</name>
</gene>
<dbReference type="CDD" id="cd14791">
    <property type="entry name" value="GH36"/>
    <property type="match status" value="1"/>
</dbReference>
<dbReference type="KEGG" id="hmn:HM131_04500"/>
<keyword evidence="5 6" id="KW-0326">Glycosidase</keyword>
<feature type="active site" description="Nucleophile" evidence="7">
    <location>
        <position position="478"/>
    </location>
</feature>
<feature type="binding site" evidence="8">
    <location>
        <position position="524"/>
    </location>
    <ligand>
        <name>substrate</name>
    </ligand>
</feature>
<dbReference type="Gene3D" id="2.70.98.60">
    <property type="entry name" value="alpha-galactosidase from lactobacil brevis"/>
    <property type="match status" value="1"/>
</dbReference>
<evidence type="ECO:0000256" key="8">
    <source>
        <dbReference type="PIRSR" id="PIRSR005536-2"/>
    </source>
</evidence>
<sequence>MIHVNQEIKQFHLTNGKISYIFHVMKNGQLGHLYMGSALHKEGDYSHFQAYDNPSPYTTHVFEDDPSFSLETVRQEFPVHGKGDFREPASIIVDEQGEFISDYVFQSYEVVDGKPELNGLPAAFGEKGSVQTLKVSLLDLTANVGVDLYYSIFADLPIITRSVKVVNNGEQSVNIERLMSTTFDLPDADYEMLHLSGAWGRERHIRKRNLEQGVQSIGSIRGSSSHHHNPFLVLKRQETTEHHGEAIGVQFVYSGNFLAQAEVDHYETTRISMGIHPTGFQWKLEPEDSFQAPESVISYTKEGLNGLSHSLHDFQRHHLISQKWMERERPVLINNWEATYFNFNEGKLDQFIVEAKELGVELFVLDDGWFGNRNDDTTSLGDWYVDRSKLPNGIGELSKKVKASGLQFGLWFEPEMVSPESELIKKHPEWVVGSAARSNTLGRNQRVLDLANPEVVHYLYEKISAVIEEADLDYIKWDMNRNITEPYAMSLQNQGEFFHRYMLGVYELYERLTSSYPDLLFESCAGGGGRFDLGMMYYAPQAWTSDDTDAVERLKIQYGTSLGYPLSTMGSHVSAVPNHQTLRSTPLRFRGDVAYFGTFGYELDPSQLKQEEKEEIKQQIRFFIKHRSLIQGGHFYRLKSPFIDSETAWMVVSEDRKKALVGWYQPMSMPNPPGNRVLKLKGLDESFHYKVNGQMQLRYGNELMERGLALPVEFNGANHHAQTAGDCQSIIFELRSD</sequence>
<dbReference type="RefSeq" id="WP_085028377.1">
    <property type="nucleotide sequence ID" value="NZ_CP020772.1"/>
</dbReference>
<feature type="binding site" evidence="8">
    <location>
        <begin position="366"/>
        <end position="367"/>
    </location>
    <ligand>
        <name>substrate</name>
    </ligand>
</feature>
<feature type="domain" description="Glycosyl hydrolase family 36 C-terminal" evidence="9">
    <location>
        <begin position="646"/>
        <end position="734"/>
    </location>
</feature>
<evidence type="ECO:0000256" key="6">
    <source>
        <dbReference type="PIRNR" id="PIRNR005536"/>
    </source>
</evidence>
<evidence type="ECO:0000256" key="1">
    <source>
        <dbReference type="ARBA" id="ARBA00001255"/>
    </source>
</evidence>
<evidence type="ECO:0000313" key="12">
    <source>
        <dbReference type="Proteomes" id="UP000192527"/>
    </source>
</evidence>
<proteinExistence type="inferred from homology"/>
<dbReference type="Pfam" id="PF16874">
    <property type="entry name" value="Glyco_hydro_36C"/>
    <property type="match status" value="1"/>
</dbReference>
<reference evidence="11 12" key="1">
    <citation type="submission" date="2017-04" db="EMBL/GenBank/DDBJ databases">
        <title>The whole genome sequencing and assembly of Halobacillus mangrovi strain.</title>
        <authorList>
            <person name="Lee S.-J."/>
            <person name="Park M.-K."/>
            <person name="Kim J.-Y."/>
            <person name="Lee Y.-J."/>
            <person name="Yi H."/>
            <person name="Bahn Y.-S."/>
            <person name="Kim J.F."/>
            <person name="Lee D.-W."/>
        </authorList>
    </citation>
    <scope>NUCLEOTIDE SEQUENCE [LARGE SCALE GENOMIC DNA]</scope>
    <source>
        <strain evidence="11 12">KTB 131</strain>
    </source>
</reference>
<evidence type="ECO:0000259" key="9">
    <source>
        <dbReference type="Pfam" id="PF16874"/>
    </source>
</evidence>
<evidence type="ECO:0000256" key="7">
    <source>
        <dbReference type="PIRSR" id="PIRSR005536-1"/>
    </source>
</evidence>
<accession>A0A1W5ZS74</accession>
<dbReference type="InterPro" id="IPR013785">
    <property type="entry name" value="Aldolase_TIM"/>
</dbReference>
<name>A0A1W5ZS74_9BACI</name>
<dbReference type="InterPro" id="IPR038417">
    <property type="entry name" value="Alpga-gal_N_sf"/>
</dbReference>
<dbReference type="Gene3D" id="2.60.40.1180">
    <property type="entry name" value="Golgi alpha-mannosidase II"/>
    <property type="match status" value="1"/>
</dbReference>
<dbReference type="InterPro" id="IPR017853">
    <property type="entry name" value="GH"/>
</dbReference>
<evidence type="ECO:0000256" key="3">
    <source>
        <dbReference type="ARBA" id="ARBA00012755"/>
    </source>
</evidence>
<feature type="binding site" evidence="8">
    <location>
        <begin position="476"/>
        <end position="480"/>
    </location>
    <ligand>
        <name>substrate</name>
    </ligand>
</feature>
<evidence type="ECO:0000259" key="10">
    <source>
        <dbReference type="Pfam" id="PF16875"/>
    </source>
</evidence>
<feature type="domain" description="Glycosyl hydrolase family 36 N-terminal" evidence="10">
    <location>
        <begin position="28"/>
        <end position="285"/>
    </location>
</feature>
<organism evidence="11 12">
    <name type="scientific">Halobacillus mangrovi</name>
    <dbReference type="NCBI Taxonomy" id="402384"/>
    <lineage>
        <taxon>Bacteria</taxon>
        <taxon>Bacillati</taxon>
        <taxon>Bacillota</taxon>
        <taxon>Bacilli</taxon>
        <taxon>Bacillales</taxon>
        <taxon>Bacillaceae</taxon>
        <taxon>Halobacillus</taxon>
    </lineage>
</organism>
<dbReference type="Gene3D" id="3.20.20.70">
    <property type="entry name" value="Aldolase class I"/>
    <property type="match status" value="1"/>
</dbReference>
<dbReference type="Pfam" id="PF02065">
    <property type="entry name" value="Melibiase"/>
    <property type="match status" value="1"/>
</dbReference>
<protein>
    <recommendedName>
        <fullName evidence="3 6">Alpha-galactosidase</fullName>
        <ecNumber evidence="3 6">3.2.1.22</ecNumber>
    </recommendedName>
</protein>
<dbReference type="PANTHER" id="PTHR43053">
    <property type="entry name" value="GLYCOSIDASE FAMILY 31"/>
    <property type="match status" value="1"/>
</dbReference>
<dbReference type="STRING" id="402384.HM131_04500"/>
<comment type="catalytic activity">
    <reaction evidence="1 6">
        <text>Hydrolysis of terminal, non-reducing alpha-D-galactose residues in alpha-D-galactosides, including galactose oligosaccharides, galactomannans and galactolipids.</text>
        <dbReference type="EC" id="3.2.1.22"/>
    </reaction>
</comment>
<dbReference type="InterPro" id="IPR031705">
    <property type="entry name" value="Glyco_hydro_36_C"/>
</dbReference>
<dbReference type="EMBL" id="CP020772">
    <property type="protein sequence ID" value="ARI76139.1"/>
    <property type="molecule type" value="Genomic_DNA"/>
</dbReference>
<feature type="binding site" evidence="8">
    <location>
        <position position="199"/>
    </location>
    <ligand>
        <name>substrate</name>
    </ligand>
</feature>
<dbReference type="OrthoDB" id="9758822at2"/>
<dbReference type="SUPFAM" id="SSF51445">
    <property type="entry name" value="(Trans)glycosidases"/>
    <property type="match status" value="1"/>
</dbReference>
<dbReference type="EC" id="3.2.1.22" evidence="3 6"/>
<evidence type="ECO:0000256" key="2">
    <source>
        <dbReference type="ARBA" id="ARBA00006202"/>
    </source>
</evidence>
<dbReference type="GO" id="GO:0016052">
    <property type="term" value="P:carbohydrate catabolic process"/>
    <property type="evidence" value="ECO:0007669"/>
    <property type="project" value="InterPro"/>
</dbReference>
<dbReference type="InterPro" id="IPR050985">
    <property type="entry name" value="Alpha-glycosidase_related"/>
</dbReference>
<evidence type="ECO:0000256" key="4">
    <source>
        <dbReference type="ARBA" id="ARBA00022801"/>
    </source>
</evidence>
<feature type="binding site" evidence="8">
    <location>
        <position position="443"/>
    </location>
    <ligand>
        <name>substrate</name>
    </ligand>
</feature>
<dbReference type="PROSITE" id="PS00512">
    <property type="entry name" value="ALPHA_GALACTOSIDASE"/>
    <property type="match status" value="1"/>
</dbReference>
<feature type="active site" description="Proton donor" evidence="7">
    <location>
        <position position="546"/>
    </location>
</feature>
<comment type="similarity">
    <text evidence="2">Belongs to the glycosyl hydrolase 36 family.</text>
</comment>
<dbReference type="GO" id="GO:0004557">
    <property type="term" value="F:alpha-galactosidase activity"/>
    <property type="evidence" value="ECO:0007669"/>
    <property type="project" value="UniProtKB-UniRule"/>
</dbReference>
<keyword evidence="4 6" id="KW-0378">Hydrolase</keyword>
<dbReference type="AlphaFoldDB" id="A0A1W5ZS74"/>
<dbReference type="Pfam" id="PF16875">
    <property type="entry name" value="Glyco_hydro_36N"/>
    <property type="match status" value="1"/>
</dbReference>
<dbReference type="PIRSF" id="PIRSF005536">
    <property type="entry name" value="Agal"/>
    <property type="match status" value="1"/>
</dbReference>
<dbReference type="FunFam" id="3.20.20.70:FF:000118">
    <property type="entry name" value="Alpha-galactosidase"/>
    <property type="match status" value="1"/>
</dbReference>
<evidence type="ECO:0000313" key="11">
    <source>
        <dbReference type="EMBL" id="ARI76139.1"/>
    </source>
</evidence>
<dbReference type="Proteomes" id="UP000192527">
    <property type="component" value="Chromosome"/>
</dbReference>